<name>A0ABM8Y0M9_9BURK</name>
<accession>A0ABM8Y0M9</accession>
<feature type="domain" description="ABM" evidence="1">
    <location>
        <begin position="2"/>
        <end position="92"/>
    </location>
</feature>
<gene>
    <name evidence="2" type="ORF">LMG32289_06274</name>
</gene>
<dbReference type="InterPro" id="IPR011008">
    <property type="entry name" value="Dimeric_a/b-barrel"/>
</dbReference>
<dbReference type="Proteomes" id="UP000706525">
    <property type="component" value="Unassembled WGS sequence"/>
</dbReference>
<evidence type="ECO:0000313" key="2">
    <source>
        <dbReference type="EMBL" id="CAG9186145.1"/>
    </source>
</evidence>
<dbReference type="SUPFAM" id="SSF54909">
    <property type="entry name" value="Dimeric alpha+beta barrel"/>
    <property type="match status" value="1"/>
</dbReference>
<protein>
    <recommendedName>
        <fullName evidence="1">ABM domain-containing protein</fullName>
    </recommendedName>
</protein>
<dbReference type="InterPro" id="IPR007138">
    <property type="entry name" value="ABM_dom"/>
</dbReference>
<sequence>MIHEIAQITVKPGMEAQFEAGVTQAKPLFARARGCLSMNLQRSIEQPAQYNLVVGWETVEDHMVHFRESDDFQTWRKLVGDTFAAPPNVYHVNTVI</sequence>
<dbReference type="Pfam" id="PF03992">
    <property type="entry name" value="ABM"/>
    <property type="match status" value="1"/>
</dbReference>
<dbReference type="PROSITE" id="PS51725">
    <property type="entry name" value="ABM"/>
    <property type="match status" value="1"/>
</dbReference>
<proteinExistence type="predicted"/>
<comment type="caution">
    <text evidence="2">The sequence shown here is derived from an EMBL/GenBank/DDBJ whole genome shotgun (WGS) entry which is preliminary data.</text>
</comment>
<keyword evidence="3" id="KW-1185">Reference proteome</keyword>
<organism evidence="2 3">
    <name type="scientific">Cupriavidus pampae</name>
    <dbReference type="NCBI Taxonomy" id="659251"/>
    <lineage>
        <taxon>Bacteria</taxon>
        <taxon>Pseudomonadati</taxon>
        <taxon>Pseudomonadota</taxon>
        <taxon>Betaproteobacteria</taxon>
        <taxon>Burkholderiales</taxon>
        <taxon>Burkholderiaceae</taxon>
        <taxon>Cupriavidus</taxon>
    </lineage>
</organism>
<evidence type="ECO:0000259" key="1">
    <source>
        <dbReference type="PROSITE" id="PS51725"/>
    </source>
</evidence>
<dbReference type="EMBL" id="CAJZAG010000017">
    <property type="protein sequence ID" value="CAG9186145.1"/>
    <property type="molecule type" value="Genomic_DNA"/>
</dbReference>
<dbReference type="Gene3D" id="3.30.70.100">
    <property type="match status" value="1"/>
</dbReference>
<reference evidence="2 3" key="1">
    <citation type="submission" date="2021-08" db="EMBL/GenBank/DDBJ databases">
        <authorList>
            <person name="Peeters C."/>
        </authorList>
    </citation>
    <scope>NUCLEOTIDE SEQUENCE [LARGE SCALE GENOMIC DNA]</scope>
    <source>
        <strain evidence="2 3">LMG 32289</strain>
    </source>
</reference>
<dbReference type="RefSeq" id="WP_223995394.1">
    <property type="nucleotide sequence ID" value="NZ_CAJZAG010000017.1"/>
</dbReference>
<evidence type="ECO:0000313" key="3">
    <source>
        <dbReference type="Proteomes" id="UP000706525"/>
    </source>
</evidence>